<organism evidence="1 2">
    <name type="scientific">Microbacterium suwonense</name>
    <dbReference type="NCBI Taxonomy" id="683047"/>
    <lineage>
        <taxon>Bacteria</taxon>
        <taxon>Bacillati</taxon>
        <taxon>Actinomycetota</taxon>
        <taxon>Actinomycetes</taxon>
        <taxon>Micrococcales</taxon>
        <taxon>Microbacteriaceae</taxon>
        <taxon>Microbacterium</taxon>
    </lineage>
</organism>
<dbReference type="PANTHER" id="PTHR43781">
    <property type="entry name" value="SACCHAROPINE DEHYDROGENASE"/>
    <property type="match status" value="1"/>
</dbReference>
<sequence>MEQADEVWVLGGTGRTGARAAAILAERGTRTVLVGRNAARLEAAAAETGATRTLIADDPAAMAAAIRRQRPAVVVNTVGPFSATSKPLAEACLPTTSYVDIANDVTTASTIAGLDEAARRHGRTLVTGAGFGVVGTEAPLTLLCDERPVPTTVRVDSVASFTTPAGTLGQALSDTMIEMFSTKGQRIVNGRFISAPIGSSALPLTLPDGSSVVTGAWPSGDLFAAHRISGAPEIIAATAEVPTGRAGRAALPVARAALRVGGLRRFAARRLAAMQVGERPMPRPNTWGHASAGWSDGRAHDAWLRAGDANDFTARVLAETAFRILNGNATPGAGTPIQLLGLDLVEAAGGEVYLA</sequence>
<evidence type="ECO:0000313" key="1">
    <source>
        <dbReference type="EMBL" id="BDZ39911.1"/>
    </source>
</evidence>
<dbReference type="SUPFAM" id="SSF51735">
    <property type="entry name" value="NAD(P)-binding Rossmann-fold domains"/>
    <property type="match status" value="1"/>
</dbReference>
<dbReference type="EMBL" id="AP027728">
    <property type="protein sequence ID" value="BDZ39911.1"/>
    <property type="molecule type" value="Genomic_DNA"/>
</dbReference>
<gene>
    <name evidence="1" type="ORF">GCM10025863_25250</name>
</gene>
<accession>A0ABM8FWL4</accession>
<protein>
    <submittedName>
        <fullName evidence="1">Membrane protein</fullName>
    </submittedName>
</protein>
<evidence type="ECO:0000313" key="2">
    <source>
        <dbReference type="Proteomes" id="UP001321543"/>
    </source>
</evidence>
<name>A0ABM8FWL4_9MICO</name>
<dbReference type="RefSeq" id="WP_286300359.1">
    <property type="nucleotide sequence ID" value="NZ_AP027728.1"/>
</dbReference>
<keyword evidence="2" id="KW-1185">Reference proteome</keyword>
<dbReference type="Gene3D" id="3.40.50.720">
    <property type="entry name" value="NAD(P)-binding Rossmann-like Domain"/>
    <property type="match status" value="1"/>
</dbReference>
<dbReference type="InterPro" id="IPR036291">
    <property type="entry name" value="NAD(P)-bd_dom_sf"/>
</dbReference>
<dbReference type="Proteomes" id="UP001321543">
    <property type="component" value="Chromosome"/>
</dbReference>
<reference evidence="2" key="1">
    <citation type="journal article" date="2019" name="Int. J. Syst. Evol. Microbiol.">
        <title>The Global Catalogue of Microorganisms (GCM) 10K type strain sequencing project: providing services to taxonomists for standard genome sequencing and annotation.</title>
        <authorList>
            <consortium name="The Broad Institute Genomics Platform"/>
            <consortium name="The Broad Institute Genome Sequencing Center for Infectious Disease"/>
            <person name="Wu L."/>
            <person name="Ma J."/>
        </authorList>
    </citation>
    <scope>NUCLEOTIDE SEQUENCE [LARGE SCALE GENOMIC DNA]</scope>
    <source>
        <strain evidence="2">NBRC 106310</strain>
    </source>
</reference>
<proteinExistence type="predicted"/>
<dbReference type="PANTHER" id="PTHR43781:SF1">
    <property type="entry name" value="SACCHAROPINE DEHYDROGENASE"/>
    <property type="match status" value="1"/>
</dbReference>